<keyword evidence="4" id="KW-1185">Reference proteome</keyword>
<dbReference type="GO" id="GO:0003677">
    <property type="term" value="F:DNA binding"/>
    <property type="evidence" value="ECO:0007669"/>
    <property type="project" value="InterPro"/>
</dbReference>
<evidence type="ECO:0000259" key="1">
    <source>
        <dbReference type="Pfam" id="PF03184"/>
    </source>
</evidence>
<feature type="domain" description="DDE-1" evidence="1">
    <location>
        <begin position="117"/>
        <end position="191"/>
    </location>
</feature>
<evidence type="ECO:0000313" key="3">
    <source>
        <dbReference type="EMBL" id="CAG8675466.1"/>
    </source>
</evidence>
<evidence type="ECO:0000313" key="4">
    <source>
        <dbReference type="Proteomes" id="UP000789396"/>
    </source>
</evidence>
<dbReference type="InterPro" id="IPR007889">
    <property type="entry name" value="HTH_Psq"/>
</dbReference>
<accession>A0A9N9EDK2</accession>
<dbReference type="SUPFAM" id="SSF46689">
    <property type="entry name" value="Homeodomain-like"/>
    <property type="match status" value="1"/>
</dbReference>
<dbReference type="InterPro" id="IPR004875">
    <property type="entry name" value="DDE_SF_endonuclease_dom"/>
</dbReference>
<dbReference type="Pfam" id="PF04218">
    <property type="entry name" value="CENP-B_N"/>
    <property type="match status" value="1"/>
</dbReference>
<dbReference type="EMBL" id="CAJVPZ010016728">
    <property type="protein sequence ID" value="CAG8675466.1"/>
    <property type="molecule type" value="Genomic_DNA"/>
</dbReference>
<dbReference type="AlphaFoldDB" id="A0A9N9EDK2"/>
<dbReference type="Pfam" id="PF03184">
    <property type="entry name" value="DDE_1"/>
    <property type="match status" value="1"/>
</dbReference>
<name>A0A9N9EDK2_9GLOM</name>
<feature type="domain" description="HTH psq-type" evidence="2">
    <location>
        <begin position="3"/>
        <end position="48"/>
    </location>
</feature>
<reference evidence="3" key="1">
    <citation type="submission" date="2021-06" db="EMBL/GenBank/DDBJ databases">
        <authorList>
            <person name="Kallberg Y."/>
            <person name="Tangrot J."/>
            <person name="Rosling A."/>
        </authorList>
    </citation>
    <scope>NUCLEOTIDE SEQUENCE</scope>
    <source>
        <strain evidence="3">IN212</strain>
    </source>
</reference>
<evidence type="ECO:0000259" key="2">
    <source>
        <dbReference type="Pfam" id="PF04218"/>
    </source>
</evidence>
<dbReference type="Gene3D" id="1.10.10.60">
    <property type="entry name" value="Homeodomain-like"/>
    <property type="match status" value="1"/>
</dbReference>
<dbReference type="OrthoDB" id="2403522at2759"/>
<comment type="caution">
    <text evidence="3">The sequence shown here is derived from an EMBL/GenBank/DDBJ whole genome shotgun (WGS) entry which is preliminary data.</text>
</comment>
<dbReference type="Proteomes" id="UP000789396">
    <property type="component" value="Unassembled WGS sequence"/>
</dbReference>
<proteinExistence type="predicted"/>
<protein>
    <submittedName>
        <fullName evidence="3">15153_t:CDS:1</fullName>
    </submittedName>
</protein>
<sequence>MSKRKSYTVRQKLEIISKAKETSNKAAAQIYGIDHSQVSKWQKKEKELEEAMRSYRSVSSGRKAAYPLAEEALNQWVVRLRQDSLIVSLSTIKCKMKELLRTSFQQVYPNALGTFEASNIKLPPMVIFKGKRLPRGPFPLGIVIKMQENGWMDETLMNECLLVMDSFEGHLTDSVKAKCNELNTVRGIIPADMIINSFEKCGIPHGIERESEDEQMVIPVEDRENYPIVYIENPE</sequence>
<gene>
    <name evidence="3" type="ORF">RFULGI_LOCUS9399</name>
</gene>
<dbReference type="InterPro" id="IPR009057">
    <property type="entry name" value="Homeodomain-like_sf"/>
</dbReference>
<organism evidence="3 4">
    <name type="scientific">Racocetra fulgida</name>
    <dbReference type="NCBI Taxonomy" id="60492"/>
    <lineage>
        <taxon>Eukaryota</taxon>
        <taxon>Fungi</taxon>
        <taxon>Fungi incertae sedis</taxon>
        <taxon>Mucoromycota</taxon>
        <taxon>Glomeromycotina</taxon>
        <taxon>Glomeromycetes</taxon>
        <taxon>Diversisporales</taxon>
        <taxon>Gigasporaceae</taxon>
        <taxon>Racocetra</taxon>
    </lineage>
</organism>